<gene>
    <name evidence="2" type="ORF">CDAR_578811</name>
</gene>
<organism evidence="2 3">
    <name type="scientific">Caerostris darwini</name>
    <dbReference type="NCBI Taxonomy" id="1538125"/>
    <lineage>
        <taxon>Eukaryota</taxon>
        <taxon>Metazoa</taxon>
        <taxon>Ecdysozoa</taxon>
        <taxon>Arthropoda</taxon>
        <taxon>Chelicerata</taxon>
        <taxon>Arachnida</taxon>
        <taxon>Araneae</taxon>
        <taxon>Araneomorphae</taxon>
        <taxon>Entelegynae</taxon>
        <taxon>Araneoidea</taxon>
        <taxon>Araneidae</taxon>
        <taxon>Caerostris</taxon>
    </lineage>
</organism>
<dbReference type="EMBL" id="BPLQ01011075">
    <property type="protein sequence ID" value="GIY55300.1"/>
    <property type="molecule type" value="Genomic_DNA"/>
</dbReference>
<evidence type="ECO:0000313" key="2">
    <source>
        <dbReference type="EMBL" id="GIY55300.1"/>
    </source>
</evidence>
<dbReference type="Proteomes" id="UP001054837">
    <property type="component" value="Unassembled WGS sequence"/>
</dbReference>
<keyword evidence="3" id="KW-1185">Reference proteome</keyword>
<accession>A0AAV4UBX7</accession>
<reference evidence="2 3" key="1">
    <citation type="submission" date="2021-06" db="EMBL/GenBank/DDBJ databases">
        <title>Caerostris darwini draft genome.</title>
        <authorList>
            <person name="Kono N."/>
            <person name="Arakawa K."/>
        </authorList>
    </citation>
    <scope>NUCLEOTIDE SEQUENCE [LARGE SCALE GENOMIC DNA]</scope>
</reference>
<comment type="caution">
    <text evidence="2">The sequence shown here is derived from an EMBL/GenBank/DDBJ whole genome shotgun (WGS) entry which is preliminary data.</text>
</comment>
<proteinExistence type="predicted"/>
<evidence type="ECO:0000313" key="3">
    <source>
        <dbReference type="Proteomes" id="UP001054837"/>
    </source>
</evidence>
<sequence>MQGGRVPRVTRKGVAEDARLPQHSQGVIMEPYFLAEWMDIAQTGSNLIENDPGLNSITTPAFGPRERDTNSVNTQEDPG</sequence>
<feature type="compositionally biased region" description="Polar residues" evidence="1">
    <location>
        <begin position="46"/>
        <end position="59"/>
    </location>
</feature>
<feature type="compositionally biased region" description="Polar residues" evidence="1">
    <location>
        <begin position="70"/>
        <end position="79"/>
    </location>
</feature>
<name>A0AAV4UBX7_9ARAC</name>
<evidence type="ECO:0000256" key="1">
    <source>
        <dbReference type="SAM" id="MobiDB-lite"/>
    </source>
</evidence>
<dbReference type="AlphaFoldDB" id="A0AAV4UBX7"/>
<protein>
    <submittedName>
        <fullName evidence="2">Uncharacterized protein</fullName>
    </submittedName>
</protein>
<feature type="region of interest" description="Disordered" evidence="1">
    <location>
        <begin position="1"/>
        <end position="25"/>
    </location>
</feature>
<feature type="region of interest" description="Disordered" evidence="1">
    <location>
        <begin position="46"/>
        <end position="79"/>
    </location>
</feature>